<gene>
    <name evidence="5" type="ORF">SAMN06296036_106136</name>
</gene>
<sequence>MKQQPSLFLSAKYALIVLQASTDALITVNQFVGHTSFMKVWTVIGLLLIAFPSEAKIFSIDDIAQRPFLGPYLKLYEAPDQSITAQQALEAWQAGEFHDSKQMRPNFGNSDAEYWAILEVENSGLSRKLILENNHGMIDYFDVFLVRNGEAQLHFQGGDQQDFSNRYLKVRTNNTQIEIPEGRQLILMRAQSLTTNILSIRLWDESDYQLYLYWEYIVFGLLIGIHLVMIFYNGFLAITMKDSLYLMYIVFVGSNLVFQVCNYNLGQFFAYHFFSFETFSNHIQLVSVDLIILSAIFFTWNYLDMDKSKYWKAKYILGFNVIFSTFNLLVNHFISVQLTSFCTLIGASIVIATMINLGILRFREGYRPAYYYLLGWGAYIIGSGEAVMINIGLRDLNSFNYWSQFAGGAIEVSLFSIALGSRFNFIKRENNRKIQKLNNDLQEINKDLEAKVEMRTREIRDILKHINQGIFTVTQDNCVDREYSKYLEYIFDETDLGGQNLVELLKGRSDLSSDQIGQLETALDVILGEDDLAFEMNSHLFPEKLIYRKSEDKEPRELEIDWNHLVDGDKTTKILVAVRDMTEKNKMQSEINRKSKEIKLISQLIEVKPERFGQFQKVSLEMLADVDVMLKKGDINDEMVRFMMVTYHTLKGMSRTLNLTELSAIIHSVESEVTGRKETLSEMTFSWLNELHGSIKDALNHYIDINNNQLGRVVDHRFILVSRVLVQRVLNSVEQISDRPKDLNKDLMLLKKYYYRTPEDIAFDQLDSIKNMCDQLSKPIPKFKFNNNSFGLEPKAAEIFEKVLTHLIRNSLSHGLESNQERIAKGKTERGTITISQKVDNDRIALTYQDDGKGVLLNDIADRAKQLGIVLNEGEPVLSVLFYPGFSTKTKVDNISGRGVGMDAVRSLLESVEGTIKIEDFENVEEPERRCLRFEISVPKKYFSKMDPAGLHHADAA</sequence>
<dbReference type="Gene3D" id="1.20.120.160">
    <property type="entry name" value="HPT domain"/>
    <property type="match status" value="1"/>
</dbReference>
<evidence type="ECO:0000256" key="2">
    <source>
        <dbReference type="SAM" id="Coils"/>
    </source>
</evidence>
<keyword evidence="3" id="KW-0812">Transmembrane</keyword>
<feature type="transmembrane region" description="Helical" evidence="3">
    <location>
        <begin position="211"/>
        <end position="232"/>
    </location>
</feature>
<feature type="domain" description="HPt" evidence="4">
    <location>
        <begin position="604"/>
        <end position="709"/>
    </location>
</feature>
<proteinExistence type="predicted"/>
<feature type="modified residue" description="Phosphohistidine" evidence="1">
    <location>
        <position position="648"/>
    </location>
</feature>
<dbReference type="RefSeq" id="WP_132317879.1">
    <property type="nucleotide sequence ID" value="NZ_FWZT01000006.1"/>
</dbReference>
<dbReference type="SUPFAM" id="SSF55874">
    <property type="entry name" value="ATPase domain of HSP90 chaperone/DNA topoisomerase II/histidine kinase"/>
    <property type="match status" value="1"/>
</dbReference>
<keyword evidence="3" id="KW-0472">Membrane</keyword>
<dbReference type="STRING" id="1513793.SAMN06296036_106136"/>
<dbReference type="InterPro" id="IPR036890">
    <property type="entry name" value="HATPase_C_sf"/>
</dbReference>
<dbReference type="InterPro" id="IPR003594">
    <property type="entry name" value="HATPase_dom"/>
</dbReference>
<evidence type="ECO:0000259" key="4">
    <source>
        <dbReference type="PROSITE" id="PS50894"/>
    </source>
</evidence>
<dbReference type="InterPro" id="IPR008207">
    <property type="entry name" value="Sig_transdc_His_kin_Hpt_dom"/>
</dbReference>
<feature type="transmembrane region" description="Helical" evidence="3">
    <location>
        <begin position="244"/>
        <end position="265"/>
    </location>
</feature>
<dbReference type="Proteomes" id="UP000192907">
    <property type="component" value="Unassembled WGS sequence"/>
</dbReference>
<feature type="transmembrane region" description="Helical" evidence="3">
    <location>
        <begin position="371"/>
        <end position="393"/>
    </location>
</feature>
<keyword evidence="2" id="KW-0175">Coiled coil</keyword>
<dbReference type="InterPro" id="IPR011623">
    <property type="entry name" value="7TMR_DISM_rcpt_extracell_dom1"/>
</dbReference>
<feature type="coiled-coil region" evidence="2">
    <location>
        <begin position="427"/>
        <end position="458"/>
    </location>
</feature>
<dbReference type="SUPFAM" id="SSF47226">
    <property type="entry name" value="Histidine-containing phosphotransfer domain, HPT domain"/>
    <property type="match status" value="1"/>
</dbReference>
<dbReference type="GO" id="GO:0000160">
    <property type="term" value="P:phosphorelay signal transduction system"/>
    <property type="evidence" value="ECO:0007669"/>
    <property type="project" value="InterPro"/>
</dbReference>
<dbReference type="PANTHER" id="PTHR43395:SF10">
    <property type="entry name" value="CHEMOTAXIS PROTEIN CHEA"/>
    <property type="match status" value="1"/>
</dbReference>
<feature type="transmembrane region" description="Helical" evidence="3">
    <location>
        <begin position="285"/>
        <end position="303"/>
    </location>
</feature>
<protein>
    <submittedName>
        <fullName evidence="5">Hpt domain-containing protein</fullName>
    </submittedName>
</protein>
<feature type="transmembrane region" description="Helical" evidence="3">
    <location>
        <begin position="340"/>
        <end position="359"/>
    </location>
</feature>
<dbReference type="PANTHER" id="PTHR43395">
    <property type="entry name" value="SENSOR HISTIDINE KINASE CHEA"/>
    <property type="match status" value="1"/>
</dbReference>
<keyword evidence="1" id="KW-0597">Phosphoprotein</keyword>
<dbReference type="EMBL" id="FWZT01000006">
    <property type="protein sequence ID" value="SMF17702.1"/>
    <property type="molecule type" value="Genomic_DNA"/>
</dbReference>
<feature type="transmembrane region" description="Helical" evidence="3">
    <location>
        <begin position="405"/>
        <end position="425"/>
    </location>
</feature>
<dbReference type="Pfam" id="PF07695">
    <property type="entry name" value="7TMR-DISM_7TM"/>
    <property type="match status" value="1"/>
</dbReference>
<evidence type="ECO:0000313" key="5">
    <source>
        <dbReference type="EMBL" id="SMF17702.1"/>
    </source>
</evidence>
<dbReference type="Gene3D" id="3.30.565.10">
    <property type="entry name" value="Histidine kinase-like ATPase, C-terminal domain"/>
    <property type="match status" value="1"/>
</dbReference>
<dbReference type="PROSITE" id="PS50894">
    <property type="entry name" value="HPT"/>
    <property type="match status" value="1"/>
</dbReference>
<feature type="transmembrane region" description="Helical" evidence="3">
    <location>
        <begin position="315"/>
        <end position="334"/>
    </location>
</feature>
<dbReference type="AlphaFoldDB" id="A0A1Y6BM81"/>
<dbReference type="OrthoDB" id="5287347at2"/>
<reference evidence="6" key="1">
    <citation type="submission" date="2017-04" db="EMBL/GenBank/DDBJ databases">
        <authorList>
            <person name="Varghese N."/>
            <person name="Submissions S."/>
        </authorList>
    </citation>
    <scope>NUCLEOTIDE SEQUENCE [LARGE SCALE GENOMIC DNA]</scope>
    <source>
        <strain evidence="6">RKEM611</strain>
    </source>
</reference>
<dbReference type="SMART" id="SM00387">
    <property type="entry name" value="HATPase_c"/>
    <property type="match status" value="1"/>
</dbReference>
<dbReference type="Gene3D" id="2.60.40.2380">
    <property type="match status" value="1"/>
</dbReference>
<keyword evidence="3" id="KW-1133">Transmembrane helix</keyword>
<keyword evidence="6" id="KW-1185">Reference proteome</keyword>
<evidence type="ECO:0000256" key="3">
    <source>
        <dbReference type="SAM" id="Phobius"/>
    </source>
</evidence>
<evidence type="ECO:0000256" key="1">
    <source>
        <dbReference type="PROSITE-ProRule" id="PRU00110"/>
    </source>
</evidence>
<dbReference type="Pfam" id="PF02518">
    <property type="entry name" value="HATPase_c"/>
    <property type="match status" value="1"/>
</dbReference>
<name>A0A1Y6BM81_9BACT</name>
<dbReference type="GO" id="GO:0004672">
    <property type="term" value="F:protein kinase activity"/>
    <property type="evidence" value="ECO:0007669"/>
    <property type="project" value="UniProtKB-ARBA"/>
</dbReference>
<dbReference type="InterPro" id="IPR051315">
    <property type="entry name" value="Bact_Chemotaxis_CheA"/>
</dbReference>
<organism evidence="5 6">
    <name type="scientific">Pseudobacteriovorax antillogorgiicola</name>
    <dbReference type="NCBI Taxonomy" id="1513793"/>
    <lineage>
        <taxon>Bacteria</taxon>
        <taxon>Pseudomonadati</taxon>
        <taxon>Bdellovibrionota</taxon>
        <taxon>Oligoflexia</taxon>
        <taxon>Oligoflexales</taxon>
        <taxon>Pseudobacteriovoracaceae</taxon>
        <taxon>Pseudobacteriovorax</taxon>
    </lineage>
</organism>
<dbReference type="InterPro" id="IPR036641">
    <property type="entry name" value="HPT_dom_sf"/>
</dbReference>
<accession>A0A1Y6BM81</accession>
<evidence type="ECO:0000313" key="6">
    <source>
        <dbReference type="Proteomes" id="UP000192907"/>
    </source>
</evidence>
<dbReference type="Pfam" id="PF07696">
    <property type="entry name" value="7TMR-DISMED2"/>
    <property type="match status" value="1"/>
</dbReference>
<dbReference type="InterPro" id="IPR011622">
    <property type="entry name" value="7TMR_DISM_rcpt_extracell_dom2"/>
</dbReference>